<dbReference type="PANTHER" id="PTHR13043">
    <property type="entry name" value="EXOCYST COMPLEX COMPONENT SEC5"/>
    <property type="match status" value="1"/>
</dbReference>
<sequence>MENLCEWIGQVAKKTETSDLLKLVADSTYCRTELLNRLWERLVSLELRRSKRDMEMDYECKSINRQFVRLENALLAQYVKQQALPLKDHITANFQPNCYTLEPVGNLRVRPYVLELLLGLAASLENCRGCGLVGSRILYGLYNQLVMHMYHCISETQTPFSVSEARQLEIDIDFIGTTLNEYETDETKNSLAAALSKLKINTSKEVKESDARALENWEEIKTNALNDAFNRSSLLLQCFTNKIN</sequence>
<keyword evidence="4" id="KW-0653">Protein transport</keyword>
<evidence type="ECO:0000259" key="5">
    <source>
        <dbReference type="Pfam" id="PF15469"/>
    </source>
</evidence>
<dbReference type="GO" id="GO:0006893">
    <property type="term" value="P:Golgi to plasma membrane transport"/>
    <property type="evidence" value="ECO:0007669"/>
    <property type="project" value="UniProtKB-UniRule"/>
</dbReference>
<accession>A0A7S3V0F1</accession>
<comment type="similarity">
    <text evidence="1 4">Belongs to the SEC5 family.</text>
</comment>
<comment type="subunit">
    <text evidence="4">Component of the exocyst complex.</text>
</comment>
<dbReference type="GO" id="GO:0000145">
    <property type="term" value="C:exocyst"/>
    <property type="evidence" value="ECO:0007669"/>
    <property type="project" value="UniProtKB-UniRule"/>
</dbReference>
<evidence type="ECO:0000313" key="6">
    <source>
        <dbReference type="EMBL" id="CAE0443663.1"/>
    </source>
</evidence>
<gene>
    <name evidence="6" type="ORF">ASTO00021_LOCUS13723</name>
</gene>
<dbReference type="PANTHER" id="PTHR13043:SF1">
    <property type="entry name" value="EXOCYST COMPLEX COMPONENT 2"/>
    <property type="match status" value="1"/>
</dbReference>
<dbReference type="InterPro" id="IPR039481">
    <property type="entry name" value="EXOC2/Sec5_N_dom"/>
</dbReference>
<evidence type="ECO:0000256" key="1">
    <source>
        <dbReference type="ARBA" id="ARBA00010578"/>
    </source>
</evidence>
<proteinExistence type="inferred from homology"/>
<comment type="function">
    <text evidence="4">Component of the exocyst complex involved in the docking of exocytic vesicles with fusion sites on the plasma membrane.</text>
</comment>
<name>A0A7S3V0F1_9STRA</name>
<keyword evidence="3 4" id="KW-0268">Exocytosis</keyword>
<organism evidence="6">
    <name type="scientific">Aplanochytrium stocchinoi</name>
    <dbReference type="NCBI Taxonomy" id="215587"/>
    <lineage>
        <taxon>Eukaryota</taxon>
        <taxon>Sar</taxon>
        <taxon>Stramenopiles</taxon>
        <taxon>Bigyra</taxon>
        <taxon>Labyrinthulomycetes</taxon>
        <taxon>Thraustochytrida</taxon>
        <taxon>Thraustochytriidae</taxon>
        <taxon>Aplanochytrium</taxon>
    </lineage>
</organism>
<evidence type="ECO:0000256" key="3">
    <source>
        <dbReference type="ARBA" id="ARBA00022483"/>
    </source>
</evidence>
<dbReference type="GO" id="GO:0015031">
    <property type="term" value="P:protein transport"/>
    <property type="evidence" value="ECO:0007669"/>
    <property type="project" value="UniProtKB-KW"/>
</dbReference>
<evidence type="ECO:0000256" key="4">
    <source>
        <dbReference type="RuleBase" id="RU365069"/>
    </source>
</evidence>
<dbReference type="Pfam" id="PF15469">
    <property type="entry name" value="Sec5"/>
    <property type="match status" value="1"/>
</dbReference>
<reference evidence="6" key="1">
    <citation type="submission" date="2021-01" db="EMBL/GenBank/DDBJ databases">
        <authorList>
            <person name="Corre E."/>
            <person name="Pelletier E."/>
            <person name="Niang G."/>
            <person name="Scheremetjew M."/>
            <person name="Finn R."/>
            <person name="Kale V."/>
            <person name="Holt S."/>
            <person name="Cochrane G."/>
            <person name="Meng A."/>
            <person name="Brown T."/>
            <person name="Cohen L."/>
        </authorList>
    </citation>
    <scope>NUCLEOTIDE SEQUENCE</scope>
    <source>
        <strain evidence="6">GSBS06</strain>
    </source>
</reference>
<dbReference type="GO" id="GO:0006887">
    <property type="term" value="P:exocytosis"/>
    <property type="evidence" value="ECO:0007669"/>
    <property type="project" value="UniProtKB-KW"/>
</dbReference>
<dbReference type="EMBL" id="HBIN01017976">
    <property type="protein sequence ID" value="CAE0443663.1"/>
    <property type="molecule type" value="Transcribed_RNA"/>
</dbReference>
<feature type="domain" description="Exocyst complex component EXOC2/Sec5 N-terminal" evidence="5">
    <location>
        <begin position="53"/>
        <end position="239"/>
    </location>
</feature>
<dbReference type="AlphaFoldDB" id="A0A7S3V0F1"/>
<evidence type="ECO:0000256" key="2">
    <source>
        <dbReference type="ARBA" id="ARBA00022448"/>
    </source>
</evidence>
<keyword evidence="2 4" id="KW-0813">Transport</keyword>
<dbReference type="InterPro" id="IPR029175">
    <property type="entry name" value="EXOC2/Sec5"/>
</dbReference>
<protein>
    <recommendedName>
        <fullName evidence="4">Exocyst complex component</fullName>
    </recommendedName>
</protein>